<keyword evidence="5 11" id="KW-0812">Transmembrane</keyword>
<evidence type="ECO:0000256" key="9">
    <source>
        <dbReference type="ARBA" id="ARBA00023136"/>
    </source>
</evidence>
<evidence type="ECO:0000256" key="4">
    <source>
        <dbReference type="ARBA" id="ARBA00022496"/>
    </source>
</evidence>
<evidence type="ECO:0000256" key="5">
    <source>
        <dbReference type="ARBA" id="ARBA00022692"/>
    </source>
</evidence>
<name>A0ABW2KR26_9PROT</name>
<comment type="subcellular location">
    <subcellularLocation>
        <location evidence="1 11">Cell outer membrane</location>
        <topology evidence="1 11">Multi-pass membrane protein</topology>
    </subcellularLocation>
</comment>
<evidence type="ECO:0000256" key="6">
    <source>
        <dbReference type="ARBA" id="ARBA00023004"/>
    </source>
</evidence>
<dbReference type="Proteomes" id="UP001596456">
    <property type="component" value="Unassembled WGS sequence"/>
</dbReference>
<sequence>MKKVSLLTAMLLGTGSLAHAQTATPAGAAEPVEEIQEIIVTAQKRAQRISDVPMSISAYDSELLSQIGATELNRVAQITPGLVIQLQDRLLPGISLRGITSDDTSPASEPRVALFQDGIPITQIASAYGEMFDVDRVEVEKGPQSTLHGRSALNGGVSVFQKLPTPELGAEFKTGIGTYGYRQVQGVVNVPLTDDFGIRAGALVHKQNGYVKDAESDDSYNNIDARAYRLTASYAPDGAFSFDFAGTYDKDDTDSGGAFKSGLFLPLNQQTGAVEGDLNFWSPTHIGTFGQMPAAYTDREVLGLSGTARLEINDNLSLTSISGYRWYSACQAGDIDGTPTNIIAYEQCNGGRQYSEEVRLNISDVGPFEGFIGAGYFKAKNDLSVDLGSDERAMALLLSGNLQRYAPRGLTNNQIISALGARAANYKAFHLDRKVQKADIETYDIFADGTWHITDTLETFVGGRVTWDEKDVSLLANTPLGVSKLTGKGLLITSTPGGVAVTADHSSTLVTGRVGVRYALTPSVNLYAVHGVGKRPDVVELTSSGRADLVPEEKLSSSEVGVKYRLFNGRLQGDASVYHYTYSNFQTKQRVDGVLTSVNAGDASATGFETQVSWQIIPDLSVLGTYAYNHARFDNGAYEGNQFRNSPDHKFAIGLNATADVPFGTVAFAPFYSWQSRMFFSDDNDRADLQVRTPAAYSDTKVDEVQKAYGLLNAKLSFTPESGPWSIDLVGENLLDRKFIVDAGNTGDSFGMPTFVSGTRRTVRVDLNVRF</sequence>
<evidence type="ECO:0000313" key="16">
    <source>
        <dbReference type="EMBL" id="MFC7332437.1"/>
    </source>
</evidence>
<dbReference type="InterPro" id="IPR000531">
    <property type="entry name" value="Beta-barrel_TonB"/>
</dbReference>
<dbReference type="Pfam" id="PF07715">
    <property type="entry name" value="Plug"/>
    <property type="match status" value="1"/>
</dbReference>
<evidence type="ECO:0000256" key="1">
    <source>
        <dbReference type="ARBA" id="ARBA00004571"/>
    </source>
</evidence>
<dbReference type="SUPFAM" id="SSF56935">
    <property type="entry name" value="Porins"/>
    <property type="match status" value="1"/>
</dbReference>
<protein>
    <submittedName>
        <fullName evidence="16">TonB-dependent receptor</fullName>
    </submittedName>
</protein>
<evidence type="ECO:0000256" key="11">
    <source>
        <dbReference type="PROSITE-ProRule" id="PRU01360"/>
    </source>
</evidence>
<feature type="chain" id="PRO_5046950920" evidence="13">
    <location>
        <begin position="21"/>
        <end position="771"/>
    </location>
</feature>
<dbReference type="InterPro" id="IPR036942">
    <property type="entry name" value="Beta-barrel_TonB_sf"/>
</dbReference>
<dbReference type="PROSITE" id="PS52016">
    <property type="entry name" value="TONB_DEPENDENT_REC_3"/>
    <property type="match status" value="1"/>
</dbReference>
<evidence type="ECO:0000256" key="8">
    <source>
        <dbReference type="ARBA" id="ARBA00023077"/>
    </source>
</evidence>
<reference evidence="17" key="1">
    <citation type="journal article" date="2019" name="Int. J. Syst. Evol. Microbiol.">
        <title>The Global Catalogue of Microorganisms (GCM) 10K type strain sequencing project: providing services to taxonomists for standard genome sequencing and annotation.</title>
        <authorList>
            <consortium name="The Broad Institute Genomics Platform"/>
            <consortium name="The Broad Institute Genome Sequencing Center for Infectious Disease"/>
            <person name="Wu L."/>
            <person name="Ma J."/>
        </authorList>
    </citation>
    <scope>NUCLEOTIDE SEQUENCE [LARGE SCALE GENOMIC DNA]</scope>
    <source>
        <strain evidence="17">CGMCC 1.16275</strain>
    </source>
</reference>
<keyword evidence="10 11" id="KW-0998">Cell outer membrane</keyword>
<feature type="domain" description="TonB-dependent receptor plug" evidence="15">
    <location>
        <begin position="49"/>
        <end position="155"/>
    </location>
</feature>
<evidence type="ECO:0000256" key="13">
    <source>
        <dbReference type="SAM" id="SignalP"/>
    </source>
</evidence>
<proteinExistence type="inferred from homology"/>
<accession>A0ABW2KR26</accession>
<dbReference type="EMBL" id="JBHTCM010000005">
    <property type="protein sequence ID" value="MFC7332437.1"/>
    <property type="molecule type" value="Genomic_DNA"/>
</dbReference>
<dbReference type="PANTHER" id="PTHR32552:SF81">
    <property type="entry name" value="TONB-DEPENDENT OUTER MEMBRANE RECEPTOR"/>
    <property type="match status" value="1"/>
</dbReference>
<dbReference type="RefSeq" id="WP_377356841.1">
    <property type="nucleotide sequence ID" value="NZ_JBHTCM010000005.1"/>
</dbReference>
<keyword evidence="16" id="KW-0675">Receptor</keyword>
<feature type="signal peptide" evidence="13">
    <location>
        <begin position="1"/>
        <end position="20"/>
    </location>
</feature>
<feature type="domain" description="TonB-dependent receptor-like beta-barrel" evidence="14">
    <location>
        <begin position="244"/>
        <end position="734"/>
    </location>
</feature>
<evidence type="ECO:0000256" key="7">
    <source>
        <dbReference type="ARBA" id="ARBA00023065"/>
    </source>
</evidence>
<keyword evidence="8 12" id="KW-0798">TonB box</keyword>
<evidence type="ECO:0000259" key="15">
    <source>
        <dbReference type="Pfam" id="PF07715"/>
    </source>
</evidence>
<evidence type="ECO:0000256" key="2">
    <source>
        <dbReference type="ARBA" id="ARBA00022448"/>
    </source>
</evidence>
<dbReference type="Gene3D" id="2.40.170.20">
    <property type="entry name" value="TonB-dependent receptor, beta-barrel domain"/>
    <property type="match status" value="1"/>
</dbReference>
<dbReference type="Pfam" id="PF00593">
    <property type="entry name" value="TonB_dep_Rec_b-barrel"/>
    <property type="match status" value="1"/>
</dbReference>
<keyword evidence="7" id="KW-0406">Ion transport</keyword>
<keyword evidence="6" id="KW-0408">Iron</keyword>
<keyword evidence="3 11" id="KW-1134">Transmembrane beta strand</keyword>
<dbReference type="PANTHER" id="PTHR32552">
    <property type="entry name" value="FERRICHROME IRON RECEPTOR-RELATED"/>
    <property type="match status" value="1"/>
</dbReference>
<comment type="caution">
    <text evidence="16">The sequence shown here is derived from an EMBL/GenBank/DDBJ whole genome shotgun (WGS) entry which is preliminary data.</text>
</comment>
<keyword evidence="13" id="KW-0732">Signal</keyword>
<evidence type="ECO:0000256" key="3">
    <source>
        <dbReference type="ARBA" id="ARBA00022452"/>
    </source>
</evidence>
<keyword evidence="9 11" id="KW-0472">Membrane</keyword>
<keyword evidence="17" id="KW-1185">Reference proteome</keyword>
<organism evidence="16 17">
    <name type="scientific">Rhodocista pekingensis</name>
    <dbReference type="NCBI Taxonomy" id="201185"/>
    <lineage>
        <taxon>Bacteria</taxon>
        <taxon>Pseudomonadati</taxon>
        <taxon>Pseudomonadota</taxon>
        <taxon>Alphaproteobacteria</taxon>
        <taxon>Rhodospirillales</taxon>
        <taxon>Azospirillaceae</taxon>
        <taxon>Rhodocista</taxon>
    </lineage>
</organism>
<evidence type="ECO:0000259" key="14">
    <source>
        <dbReference type="Pfam" id="PF00593"/>
    </source>
</evidence>
<comment type="similarity">
    <text evidence="11 12">Belongs to the TonB-dependent receptor family.</text>
</comment>
<dbReference type="InterPro" id="IPR039426">
    <property type="entry name" value="TonB-dep_rcpt-like"/>
</dbReference>
<gene>
    <name evidence="16" type="ORF">ACFQPS_04630</name>
</gene>
<evidence type="ECO:0000313" key="17">
    <source>
        <dbReference type="Proteomes" id="UP001596456"/>
    </source>
</evidence>
<keyword evidence="2 11" id="KW-0813">Transport</keyword>
<evidence type="ECO:0000256" key="12">
    <source>
        <dbReference type="RuleBase" id="RU003357"/>
    </source>
</evidence>
<dbReference type="InterPro" id="IPR012910">
    <property type="entry name" value="Plug_dom"/>
</dbReference>
<evidence type="ECO:0000256" key="10">
    <source>
        <dbReference type="ARBA" id="ARBA00023237"/>
    </source>
</evidence>
<keyword evidence="4" id="KW-0410">Iron transport</keyword>